<evidence type="ECO:0000313" key="2">
    <source>
        <dbReference type="EMBL" id="TLS53207.1"/>
    </source>
</evidence>
<keyword evidence="3" id="KW-1185">Reference proteome</keyword>
<dbReference type="Gene3D" id="1.50.10.10">
    <property type="match status" value="1"/>
</dbReference>
<dbReference type="Gene3D" id="3.40.30.10">
    <property type="entry name" value="Glutaredoxin"/>
    <property type="match status" value="1"/>
</dbReference>
<dbReference type="SUPFAM" id="SSF52833">
    <property type="entry name" value="Thioredoxin-like"/>
    <property type="match status" value="1"/>
</dbReference>
<dbReference type="AlphaFoldDB" id="A0A5R9G9U0"/>
<dbReference type="InterPro" id="IPR024705">
    <property type="entry name" value="Ssp411"/>
</dbReference>
<proteinExistence type="predicted"/>
<dbReference type="InterPro" id="IPR004879">
    <property type="entry name" value="Ssp411-like_TRX"/>
</dbReference>
<evidence type="ECO:0000259" key="1">
    <source>
        <dbReference type="Pfam" id="PF03190"/>
    </source>
</evidence>
<dbReference type="OrthoDB" id="9762614at2"/>
<dbReference type="InterPro" id="IPR008928">
    <property type="entry name" value="6-hairpin_glycosidase_sf"/>
</dbReference>
<dbReference type="CDD" id="cd02955">
    <property type="entry name" value="SSP411"/>
    <property type="match status" value="1"/>
</dbReference>
<comment type="caution">
    <text evidence="2">The sequence shown here is derived from an EMBL/GenBank/DDBJ whole genome shotgun (WGS) entry which is preliminary data.</text>
</comment>
<accession>A0A5R9G9U0</accession>
<dbReference type="InterPro" id="IPR036249">
    <property type="entry name" value="Thioredoxin-like_sf"/>
</dbReference>
<dbReference type="PIRSF" id="PIRSF006402">
    <property type="entry name" value="UCP006402_thioredoxin"/>
    <property type="match status" value="1"/>
</dbReference>
<dbReference type="InterPro" id="IPR012341">
    <property type="entry name" value="6hp_glycosidase-like_sf"/>
</dbReference>
<dbReference type="PANTHER" id="PTHR42899">
    <property type="entry name" value="SPERMATOGENESIS-ASSOCIATED PROTEIN 20"/>
    <property type="match status" value="1"/>
</dbReference>
<feature type="domain" description="Spermatogenesis-associated protein 20-like TRX" evidence="1">
    <location>
        <begin position="7"/>
        <end position="166"/>
    </location>
</feature>
<dbReference type="EMBL" id="VCIW01000003">
    <property type="protein sequence ID" value="TLS53207.1"/>
    <property type="molecule type" value="Genomic_DNA"/>
</dbReference>
<sequence length="684" mass="76904">MTTNKKPNRLAQEKSPYLLQHAYNPVDWFAWSDEAFEKAKREKKPIFLSIGYSTCHWCHVMERESFEDDEAAGLLNREFVSIKVDREERPDVDNLYMTVCQAMTGQGGWPLTIVMTPDKKPFFAGTYFPKRKRFGRNGLIDVLEQIAGKWKENAQLVIDAGETVADQTARRMISNLKGEVTESLLDESFVMFKQLYDGEYGGFGEAPKFPTPHNLMYLLRYYASTGEDDALQMAEKTLDAMYRGGLFDHIGFGFARYSTDREWLVPHFEKMLYDNALLGMAYTEAYQLTGKAKYREIAELVYAYVLRDMKEPDGGFYSAEDADAEGEEGKFTVWTPEEVREALGAEDGEWFCDVYGITAEGNFEGRSIPNLLHGSLESQAARSGTEETAFVDRADRLRHKLFLRREERVHPGKDDKVLTSWNGLMIASLAKAAAAFDRPEYAEAATSAVRFVLEKLRTPEGRLLARYRDGDSAFPGYIDDYAFLTWGLIELYQATFEPELLRFATELTQDAVRLFWDEEGGGFYFYGSDAEQLFTRMKEVYDGAIPAGNSVMANNLLRLARLTGEQRLTGYAERIFAAFAGAAKQYPTGHSMMLMGLSLAYGKPQEIVIAGTRGDAETEAMLRAARSAFLPHAVVLLRDEALPHLADKTPVNGAAAAYVCENYACQAPVTSAEALKAALKPKEE</sequence>
<dbReference type="RefSeq" id="WP_138193448.1">
    <property type="nucleotide sequence ID" value="NZ_VCIW01000003.1"/>
</dbReference>
<reference evidence="2 3" key="1">
    <citation type="submission" date="2019-05" db="EMBL/GenBank/DDBJ databases">
        <authorList>
            <person name="Narsing Rao M.P."/>
            <person name="Li W.J."/>
        </authorList>
    </citation>
    <scope>NUCLEOTIDE SEQUENCE [LARGE SCALE GENOMIC DNA]</scope>
    <source>
        <strain evidence="2 3">SYSU_K30003</strain>
    </source>
</reference>
<dbReference type="GO" id="GO:0005975">
    <property type="term" value="P:carbohydrate metabolic process"/>
    <property type="evidence" value="ECO:0007669"/>
    <property type="project" value="InterPro"/>
</dbReference>
<dbReference type="PANTHER" id="PTHR42899:SF1">
    <property type="entry name" value="SPERMATOGENESIS-ASSOCIATED PROTEIN 20"/>
    <property type="match status" value="1"/>
</dbReference>
<dbReference type="Pfam" id="PF03190">
    <property type="entry name" value="Thioredox_DsbH"/>
    <property type="match status" value="1"/>
</dbReference>
<dbReference type="SUPFAM" id="SSF48208">
    <property type="entry name" value="Six-hairpin glycosidases"/>
    <property type="match status" value="1"/>
</dbReference>
<protein>
    <submittedName>
        <fullName evidence="2">Thioredoxin domain-containing protein</fullName>
    </submittedName>
</protein>
<name>A0A5R9G9U0_9BACL</name>
<dbReference type="Gene3D" id="1.50.10.20">
    <property type="match status" value="1"/>
</dbReference>
<gene>
    <name evidence="2" type="ORF">FE782_07545</name>
</gene>
<organism evidence="2 3">
    <name type="scientific">Paenibacillus antri</name>
    <dbReference type="NCBI Taxonomy" id="2582848"/>
    <lineage>
        <taxon>Bacteria</taxon>
        <taxon>Bacillati</taxon>
        <taxon>Bacillota</taxon>
        <taxon>Bacilli</taxon>
        <taxon>Bacillales</taxon>
        <taxon>Paenibacillaceae</taxon>
        <taxon>Paenibacillus</taxon>
    </lineage>
</organism>
<dbReference type="Proteomes" id="UP000309676">
    <property type="component" value="Unassembled WGS sequence"/>
</dbReference>
<evidence type="ECO:0000313" key="3">
    <source>
        <dbReference type="Proteomes" id="UP000309676"/>
    </source>
</evidence>